<dbReference type="RefSeq" id="WP_208340264.1">
    <property type="nucleotide sequence ID" value="NZ_CAWQFN010000640.1"/>
</dbReference>
<organism evidence="1 2">
    <name type="scientific">Aetokthonos hydrillicola Thurmond2011</name>
    <dbReference type="NCBI Taxonomy" id="2712845"/>
    <lineage>
        <taxon>Bacteria</taxon>
        <taxon>Bacillati</taxon>
        <taxon>Cyanobacteriota</taxon>
        <taxon>Cyanophyceae</taxon>
        <taxon>Nostocales</taxon>
        <taxon>Hapalosiphonaceae</taxon>
        <taxon>Aetokthonos</taxon>
    </lineage>
</organism>
<evidence type="ECO:0000313" key="1">
    <source>
        <dbReference type="EMBL" id="MDR9893012.1"/>
    </source>
</evidence>
<comment type="caution">
    <text evidence="1">The sequence shown here is derived from an EMBL/GenBank/DDBJ whole genome shotgun (WGS) entry which is preliminary data.</text>
</comment>
<reference evidence="2" key="1">
    <citation type="journal article" date="2021" name="Science">
        <title>Hunting the eagle killer: A cyanobacterial neurotoxin causes vacuolar myelinopathy.</title>
        <authorList>
            <person name="Breinlinger S."/>
            <person name="Phillips T.J."/>
            <person name="Haram B.N."/>
            <person name="Mares J."/>
            <person name="Martinez Yerena J.A."/>
            <person name="Hrouzek P."/>
            <person name="Sobotka R."/>
            <person name="Henderson W.M."/>
            <person name="Schmieder P."/>
            <person name="Williams S.M."/>
            <person name="Lauderdale J.D."/>
            <person name="Wilde H.D."/>
            <person name="Gerrin W."/>
            <person name="Kust A."/>
            <person name="Washington J.W."/>
            <person name="Wagner C."/>
            <person name="Geier B."/>
            <person name="Liebeke M."/>
            <person name="Enke H."/>
            <person name="Niedermeyer T.H.J."/>
            <person name="Wilde S.B."/>
        </authorList>
    </citation>
    <scope>NUCLEOTIDE SEQUENCE [LARGE SCALE GENOMIC DNA]</scope>
    <source>
        <strain evidence="2">Thurmond2011</strain>
    </source>
</reference>
<evidence type="ECO:0000313" key="2">
    <source>
        <dbReference type="Proteomes" id="UP000667802"/>
    </source>
</evidence>
<protein>
    <submittedName>
        <fullName evidence="1">Uncharacterized protein</fullName>
    </submittedName>
</protein>
<proteinExistence type="predicted"/>
<dbReference type="AlphaFoldDB" id="A0AAP5M6U1"/>
<sequence length="225" mass="25058">MEEKVVMDEQRENAYLKLIQSLLNCSSNSEINQVLNEHSELLDTGLITKMRQEALTLAQHGHDNSTTLLQSVAMQLAQLIRDKTGVTTQEYLHFLVEVLEVTSNSGGDPKIIYPLLRANLDKLDDKFEKILRSWAADNLATGERQLVVAIALAIFDLSTLLANFPLGRRAINLEIAIAGYEVIATVFTCESNVETWTGIQNNLANAYLCRIRGERADNIELAIAT</sequence>
<keyword evidence="2" id="KW-1185">Reference proteome</keyword>
<dbReference type="EMBL" id="JAALHA020000001">
    <property type="protein sequence ID" value="MDR9893012.1"/>
    <property type="molecule type" value="Genomic_DNA"/>
</dbReference>
<accession>A0AAP5M6U1</accession>
<gene>
    <name evidence="1" type="ORF">G7B40_000230</name>
</gene>
<dbReference type="Proteomes" id="UP000667802">
    <property type="component" value="Unassembled WGS sequence"/>
</dbReference>
<name>A0AAP5M6U1_9CYAN</name>